<accession>A0A392VX93</accession>
<organism evidence="1 2">
    <name type="scientific">Trifolium medium</name>
    <dbReference type="NCBI Taxonomy" id="97028"/>
    <lineage>
        <taxon>Eukaryota</taxon>
        <taxon>Viridiplantae</taxon>
        <taxon>Streptophyta</taxon>
        <taxon>Embryophyta</taxon>
        <taxon>Tracheophyta</taxon>
        <taxon>Spermatophyta</taxon>
        <taxon>Magnoliopsida</taxon>
        <taxon>eudicotyledons</taxon>
        <taxon>Gunneridae</taxon>
        <taxon>Pentapetalae</taxon>
        <taxon>rosids</taxon>
        <taxon>fabids</taxon>
        <taxon>Fabales</taxon>
        <taxon>Fabaceae</taxon>
        <taxon>Papilionoideae</taxon>
        <taxon>50 kb inversion clade</taxon>
        <taxon>NPAAA clade</taxon>
        <taxon>Hologalegina</taxon>
        <taxon>IRL clade</taxon>
        <taxon>Trifolieae</taxon>
        <taxon>Trifolium</taxon>
    </lineage>
</organism>
<dbReference type="AlphaFoldDB" id="A0A392VX93"/>
<reference evidence="1 2" key="1">
    <citation type="journal article" date="2018" name="Front. Plant Sci.">
        <title>Red Clover (Trifolium pratense) and Zigzag Clover (T. medium) - A Picture of Genomic Similarities and Differences.</title>
        <authorList>
            <person name="Dluhosova J."/>
            <person name="Istvanek J."/>
            <person name="Nedelnik J."/>
            <person name="Repkova J."/>
        </authorList>
    </citation>
    <scope>NUCLEOTIDE SEQUENCE [LARGE SCALE GENOMIC DNA]</scope>
    <source>
        <strain evidence="2">cv. 10/8</strain>
        <tissue evidence="1">Leaf</tissue>
    </source>
</reference>
<dbReference type="EMBL" id="LXQA011311520">
    <property type="protein sequence ID" value="MCI92826.1"/>
    <property type="molecule type" value="Genomic_DNA"/>
</dbReference>
<comment type="caution">
    <text evidence="1">The sequence shown here is derived from an EMBL/GenBank/DDBJ whole genome shotgun (WGS) entry which is preliminary data.</text>
</comment>
<sequence>MADLPPKAHKVWHLGIGSLPPGAVVGSKGWDVRPLRQGRPNTLRGLRW</sequence>
<keyword evidence="2" id="KW-1185">Reference proteome</keyword>
<evidence type="ECO:0000313" key="2">
    <source>
        <dbReference type="Proteomes" id="UP000265520"/>
    </source>
</evidence>
<protein>
    <submittedName>
        <fullName evidence="1">Uncharacterized protein</fullName>
    </submittedName>
</protein>
<feature type="non-terminal residue" evidence="1">
    <location>
        <position position="48"/>
    </location>
</feature>
<name>A0A392VX93_9FABA</name>
<dbReference type="Proteomes" id="UP000265520">
    <property type="component" value="Unassembled WGS sequence"/>
</dbReference>
<evidence type="ECO:0000313" key="1">
    <source>
        <dbReference type="EMBL" id="MCI92826.1"/>
    </source>
</evidence>
<proteinExistence type="predicted"/>